<name>A0ABN9XAK8_9DINO</name>
<feature type="non-terminal residue" evidence="2">
    <location>
        <position position="206"/>
    </location>
</feature>
<keyword evidence="3" id="KW-1185">Reference proteome</keyword>
<accession>A0ABN9XAK8</accession>
<protein>
    <submittedName>
        <fullName evidence="2">Uncharacterized protein</fullName>
    </submittedName>
</protein>
<feature type="compositionally biased region" description="Basic residues" evidence="1">
    <location>
        <begin position="46"/>
        <end position="58"/>
    </location>
</feature>
<gene>
    <name evidence="2" type="ORF">PCOR1329_LOCUS75008</name>
</gene>
<evidence type="ECO:0000313" key="2">
    <source>
        <dbReference type="EMBL" id="CAK0896564.1"/>
    </source>
</evidence>
<reference evidence="2" key="1">
    <citation type="submission" date="2023-10" db="EMBL/GenBank/DDBJ databases">
        <authorList>
            <person name="Chen Y."/>
            <person name="Shah S."/>
            <person name="Dougan E. K."/>
            <person name="Thang M."/>
            <person name="Chan C."/>
        </authorList>
    </citation>
    <scope>NUCLEOTIDE SEQUENCE [LARGE SCALE GENOMIC DNA]</scope>
</reference>
<dbReference type="EMBL" id="CAUYUJ010020208">
    <property type="protein sequence ID" value="CAK0896564.1"/>
    <property type="molecule type" value="Genomic_DNA"/>
</dbReference>
<organism evidence="2 3">
    <name type="scientific">Prorocentrum cordatum</name>
    <dbReference type="NCBI Taxonomy" id="2364126"/>
    <lineage>
        <taxon>Eukaryota</taxon>
        <taxon>Sar</taxon>
        <taxon>Alveolata</taxon>
        <taxon>Dinophyceae</taxon>
        <taxon>Prorocentrales</taxon>
        <taxon>Prorocentraceae</taxon>
        <taxon>Prorocentrum</taxon>
    </lineage>
</organism>
<dbReference type="Proteomes" id="UP001189429">
    <property type="component" value="Unassembled WGS sequence"/>
</dbReference>
<feature type="region of interest" description="Disordered" evidence="1">
    <location>
        <begin position="38"/>
        <end position="100"/>
    </location>
</feature>
<sequence length="206" mass="22603">MLKEAEELRQQLSPVAIATIQAENDAYRAELAQALRRLRQQERCSRRGPPRLPRRPRPARTSSGRCPPPAARLPGRAALQPTRAAEGTRAAPRLPSVAPGLLRGRHRTTRMAPEAAARAASDVQTAAAEGNRQLAAAVAQVRAREARSEGTLQEAKEVVAAKCRDRHVARRERMRREVNRCAALEQQLTVTRAQVEATGQALQAQQ</sequence>
<evidence type="ECO:0000313" key="3">
    <source>
        <dbReference type="Proteomes" id="UP001189429"/>
    </source>
</evidence>
<proteinExistence type="predicted"/>
<comment type="caution">
    <text evidence="2">The sequence shown here is derived from an EMBL/GenBank/DDBJ whole genome shotgun (WGS) entry which is preliminary data.</text>
</comment>
<evidence type="ECO:0000256" key="1">
    <source>
        <dbReference type="SAM" id="MobiDB-lite"/>
    </source>
</evidence>